<organism evidence="13 14">
    <name type="scientific">Collimonas pratensis</name>
    <dbReference type="NCBI Taxonomy" id="279113"/>
    <lineage>
        <taxon>Bacteria</taxon>
        <taxon>Pseudomonadati</taxon>
        <taxon>Pseudomonadota</taxon>
        <taxon>Betaproteobacteria</taxon>
        <taxon>Burkholderiales</taxon>
        <taxon>Oxalobacteraceae</taxon>
        <taxon>Collimonas</taxon>
    </lineage>
</organism>
<keyword evidence="3 10" id="KW-0418">Kinase</keyword>
<keyword evidence="10" id="KW-0963">Cytoplasm</keyword>
<dbReference type="EC" id="2.7.1.2" evidence="10"/>
<dbReference type="Gene3D" id="3.30.420.40">
    <property type="match status" value="1"/>
</dbReference>
<dbReference type="KEGG" id="cpra:CPter91_3528"/>
<dbReference type="PROSITE" id="PS51464">
    <property type="entry name" value="SIS"/>
    <property type="match status" value="1"/>
</dbReference>
<dbReference type="InterPro" id="IPR050201">
    <property type="entry name" value="Bacterial_glucokinase"/>
</dbReference>
<evidence type="ECO:0000259" key="12">
    <source>
        <dbReference type="PROSITE" id="PS51464"/>
    </source>
</evidence>
<dbReference type="NCBIfam" id="TIGR00749">
    <property type="entry name" value="glk"/>
    <property type="match status" value="1"/>
</dbReference>
<dbReference type="GO" id="GO:0003700">
    <property type="term" value="F:DNA-binding transcription factor activity"/>
    <property type="evidence" value="ECO:0007669"/>
    <property type="project" value="InterPro"/>
</dbReference>
<dbReference type="Proteomes" id="UP000074561">
    <property type="component" value="Chromosome"/>
</dbReference>
<dbReference type="InterPro" id="IPR046348">
    <property type="entry name" value="SIS_dom_sf"/>
</dbReference>
<dbReference type="PANTHER" id="PTHR47690">
    <property type="entry name" value="GLUCOKINASE"/>
    <property type="match status" value="1"/>
</dbReference>
<dbReference type="SUPFAM" id="SSF53697">
    <property type="entry name" value="SIS domain"/>
    <property type="match status" value="1"/>
</dbReference>
<keyword evidence="10" id="KW-0067">ATP-binding</keyword>
<keyword evidence="4" id="KW-0805">Transcription regulation</keyword>
<dbReference type="SUPFAM" id="SSF46689">
    <property type="entry name" value="Homeodomain-like"/>
    <property type="match status" value="1"/>
</dbReference>
<accession>A0A127Q744</accession>
<evidence type="ECO:0000256" key="7">
    <source>
        <dbReference type="ARBA" id="ARBA00023163"/>
    </source>
</evidence>
<evidence type="ECO:0000256" key="3">
    <source>
        <dbReference type="ARBA" id="ARBA00022777"/>
    </source>
</evidence>
<dbReference type="Pfam" id="PF02685">
    <property type="entry name" value="Glucokinase"/>
    <property type="match status" value="1"/>
</dbReference>
<dbReference type="CDD" id="cd05013">
    <property type="entry name" value="SIS_RpiR"/>
    <property type="match status" value="1"/>
</dbReference>
<evidence type="ECO:0000256" key="1">
    <source>
        <dbReference type="ARBA" id="ARBA00007693"/>
    </source>
</evidence>
<evidence type="ECO:0000313" key="14">
    <source>
        <dbReference type="Proteomes" id="UP000074561"/>
    </source>
</evidence>
<keyword evidence="2 10" id="KW-0808">Transferase</keyword>
<dbReference type="AlphaFoldDB" id="A0A127Q744"/>
<comment type="similarity">
    <text evidence="10">Belongs to the bacterial glucokinase family.</text>
</comment>
<dbReference type="EMBL" id="CP013234">
    <property type="protein sequence ID" value="AMP05851.1"/>
    <property type="molecule type" value="Genomic_DNA"/>
</dbReference>
<feature type="binding site" evidence="10">
    <location>
        <begin position="25"/>
        <end position="30"/>
    </location>
    <ligand>
        <name>ATP</name>
        <dbReference type="ChEBI" id="CHEBI:30616"/>
    </ligand>
</feature>
<dbReference type="HAMAP" id="MF_00524">
    <property type="entry name" value="Glucokinase"/>
    <property type="match status" value="1"/>
</dbReference>
<dbReference type="InterPro" id="IPR009057">
    <property type="entry name" value="Homeodomain-like_sf"/>
</dbReference>
<keyword evidence="5" id="KW-0238">DNA-binding</keyword>
<dbReference type="Gene3D" id="1.10.10.10">
    <property type="entry name" value="Winged helix-like DNA-binding domain superfamily/Winged helix DNA-binding domain"/>
    <property type="match status" value="1"/>
</dbReference>
<dbReference type="Gene3D" id="3.40.50.10490">
    <property type="entry name" value="Glucose-6-phosphate isomerase like protein, domain 1"/>
    <property type="match status" value="1"/>
</dbReference>
<dbReference type="InterPro" id="IPR001347">
    <property type="entry name" value="SIS_dom"/>
</dbReference>
<dbReference type="GO" id="GO:0005536">
    <property type="term" value="F:D-glucose binding"/>
    <property type="evidence" value="ECO:0007669"/>
    <property type="project" value="InterPro"/>
</dbReference>
<sequence length="661" mass="70197">MSSSTIMNASDISATSYLDGPRLLADVGGTNARFALERAPGQIDTIQTLRCADYAEFAQAVETYLAYSATQGAHAQVRHAAIAIANPVQGDDIKMTNHNWAFSIENTRRRLNLDTLLVVNDFTALSMSLPHLEQAHCVQIGGGRALSGGVVGLVGAGTGLGVGGLIPTEGRWIALGSEGGHVTFAPGDAREAAVLAYCWRTYSHVSAERLVSGPGIEMIYQALAELQGIAKPEPLQTAQIVERALQGQDGLCMEVVECFCAMLGTVAADVAVTLGTLGGLYIGGGVVPRLGEYFARSPFRARFENKGRFSSYLAKIPTFVITAPYPAFVGVAAILSEHLGGGNAVPILEKIRKARDQFSPAEQKVASLILAHPRAVMSEPISEIARRADVSQPTVIRFCRTMGCQGLADFKLKLASGVTGTVPVAHSQVHVGDSSLDVGVKVVDNTISAMMEVRDNLNADTLSRVIEVLSQASRIEFYGFGSCGLVAEDAQQKFFRLGIPSSAYTDPQLQEVSAAMLKSSDVVVVISNSGRLRHLAPAVEVAVHSGATIIALAPSNSQLAKRAHYTLAVEHDESSMMHIPMVSRILLLLLIDVLAVGVSLNRSSPFAELQRQAKRGILTHIASLGESDSDKIAAEGDGKSAQSARGNQEVTLWPNVISHIK</sequence>
<feature type="domain" description="SIS" evidence="12">
    <location>
        <begin position="465"/>
        <end position="596"/>
    </location>
</feature>
<evidence type="ECO:0000256" key="4">
    <source>
        <dbReference type="ARBA" id="ARBA00023015"/>
    </source>
</evidence>
<keyword evidence="8" id="KW-0511">Multifunctional enzyme</keyword>
<dbReference type="InterPro" id="IPR000281">
    <property type="entry name" value="HTH_RpiR"/>
</dbReference>
<reference evidence="13 14" key="1">
    <citation type="submission" date="2015-11" db="EMBL/GenBank/DDBJ databases">
        <title>Exploring the genomic traits of fungus-feeding bacterial genus Collimonas.</title>
        <authorList>
            <person name="Song C."/>
            <person name="Schmidt R."/>
            <person name="de Jager V."/>
            <person name="Krzyzanowska D."/>
            <person name="Jongedijk E."/>
            <person name="Cankar K."/>
            <person name="Beekwilder J."/>
            <person name="van Veen A."/>
            <person name="de Boer W."/>
            <person name="van Veen J.A."/>
            <person name="Garbeva P."/>
        </authorList>
    </citation>
    <scope>NUCLEOTIDE SEQUENCE [LARGE SCALE GENOMIC DNA]</scope>
    <source>
        <strain evidence="13 14">Ter91</strain>
    </source>
</reference>
<keyword evidence="6 10" id="KW-0324">Glycolysis</keyword>
<evidence type="ECO:0000256" key="2">
    <source>
        <dbReference type="ARBA" id="ARBA00022679"/>
    </source>
</evidence>
<protein>
    <recommendedName>
        <fullName evidence="10">Glucokinase</fullName>
        <ecNumber evidence="10">2.7.1.2</ecNumber>
    </recommendedName>
    <alternativeName>
        <fullName evidence="10">Glucose kinase</fullName>
    </alternativeName>
</protein>
<keyword evidence="10" id="KW-0547">Nucleotide-binding</keyword>
<evidence type="ECO:0000313" key="13">
    <source>
        <dbReference type="EMBL" id="AMP05851.1"/>
    </source>
</evidence>
<dbReference type="GO" id="GO:0005524">
    <property type="term" value="F:ATP binding"/>
    <property type="evidence" value="ECO:0007669"/>
    <property type="project" value="UniProtKB-UniRule"/>
</dbReference>
<evidence type="ECO:0000256" key="6">
    <source>
        <dbReference type="ARBA" id="ARBA00023152"/>
    </source>
</evidence>
<evidence type="ECO:0000256" key="5">
    <source>
        <dbReference type="ARBA" id="ARBA00023125"/>
    </source>
</evidence>
<dbReference type="PATRIC" id="fig|279113.9.peg.3497"/>
<dbReference type="InterPro" id="IPR043129">
    <property type="entry name" value="ATPase_NBD"/>
</dbReference>
<comment type="subcellular location">
    <subcellularLocation>
        <location evidence="10">Cytoplasm</location>
    </subcellularLocation>
</comment>
<gene>
    <name evidence="10 13" type="primary">glk</name>
    <name evidence="13" type="ORF">CPter91_3528</name>
</gene>
<dbReference type="Gene3D" id="3.40.367.20">
    <property type="match status" value="1"/>
</dbReference>
<dbReference type="GO" id="GO:0003677">
    <property type="term" value="F:DNA binding"/>
    <property type="evidence" value="ECO:0007669"/>
    <property type="project" value="UniProtKB-KW"/>
</dbReference>
<dbReference type="PROSITE" id="PS00356">
    <property type="entry name" value="HTH_LACI_1"/>
    <property type="match status" value="1"/>
</dbReference>
<proteinExistence type="inferred from homology"/>
<dbReference type="PANTHER" id="PTHR47690:SF1">
    <property type="entry name" value="GLUCOKINASE"/>
    <property type="match status" value="1"/>
</dbReference>
<dbReference type="Pfam" id="PF01380">
    <property type="entry name" value="SIS"/>
    <property type="match status" value="1"/>
</dbReference>
<dbReference type="InterPro" id="IPR036388">
    <property type="entry name" value="WH-like_DNA-bd_sf"/>
</dbReference>
<dbReference type="CDD" id="cd24008">
    <property type="entry name" value="ASKHA_NBD_GLK"/>
    <property type="match status" value="1"/>
</dbReference>
<dbReference type="GO" id="GO:0005829">
    <property type="term" value="C:cytosol"/>
    <property type="evidence" value="ECO:0007669"/>
    <property type="project" value="TreeGrafter"/>
</dbReference>
<dbReference type="OrthoDB" id="257751at2"/>
<dbReference type="GO" id="GO:0006096">
    <property type="term" value="P:glycolytic process"/>
    <property type="evidence" value="ECO:0007669"/>
    <property type="project" value="UniProtKB-UniRule"/>
</dbReference>
<evidence type="ECO:0000256" key="9">
    <source>
        <dbReference type="ARBA" id="ARBA00049060"/>
    </source>
</evidence>
<dbReference type="STRING" id="279113.CPter91_3528"/>
<evidence type="ECO:0000259" key="11">
    <source>
        <dbReference type="PROSITE" id="PS51071"/>
    </source>
</evidence>
<dbReference type="InterPro" id="IPR003836">
    <property type="entry name" value="Glucokinase"/>
</dbReference>
<dbReference type="InterPro" id="IPR035472">
    <property type="entry name" value="RpiR-like_SIS"/>
</dbReference>
<feature type="domain" description="HTH rpiR-type" evidence="11">
    <location>
        <begin position="345"/>
        <end position="421"/>
    </location>
</feature>
<dbReference type="NCBIfam" id="NF001416">
    <property type="entry name" value="PRK00292.1-3"/>
    <property type="match status" value="1"/>
</dbReference>
<comment type="similarity">
    <text evidence="1">In the N-terminal section; belongs to the bacterial glucokinase family.</text>
</comment>
<name>A0A127Q744_9BURK</name>
<evidence type="ECO:0000256" key="8">
    <source>
        <dbReference type="ARBA" id="ARBA00023268"/>
    </source>
</evidence>
<dbReference type="GO" id="GO:0004340">
    <property type="term" value="F:glucokinase activity"/>
    <property type="evidence" value="ECO:0007669"/>
    <property type="project" value="UniProtKB-UniRule"/>
</dbReference>
<keyword evidence="7" id="KW-0804">Transcription</keyword>
<evidence type="ECO:0000256" key="10">
    <source>
        <dbReference type="HAMAP-Rule" id="MF_00524"/>
    </source>
</evidence>
<comment type="catalytic activity">
    <reaction evidence="9 10">
        <text>D-glucose + ATP = D-glucose 6-phosphate + ADP + H(+)</text>
        <dbReference type="Rhea" id="RHEA:17825"/>
        <dbReference type="ChEBI" id="CHEBI:4167"/>
        <dbReference type="ChEBI" id="CHEBI:15378"/>
        <dbReference type="ChEBI" id="CHEBI:30616"/>
        <dbReference type="ChEBI" id="CHEBI:61548"/>
        <dbReference type="ChEBI" id="CHEBI:456216"/>
        <dbReference type="EC" id="2.7.1.2"/>
    </reaction>
</comment>
<dbReference type="SUPFAM" id="SSF53067">
    <property type="entry name" value="Actin-like ATPase domain"/>
    <property type="match status" value="1"/>
</dbReference>
<dbReference type="PROSITE" id="PS51071">
    <property type="entry name" value="HTH_RPIR"/>
    <property type="match status" value="1"/>
</dbReference>
<dbReference type="Pfam" id="PF01418">
    <property type="entry name" value="HTH_6"/>
    <property type="match status" value="1"/>
</dbReference>